<dbReference type="STRING" id="582692.SAMN05720606_101257"/>
<proteinExistence type="predicted"/>
<evidence type="ECO:0000313" key="1">
    <source>
        <dbReference type="EMBL" id="SCX86102.1"/>
    </source>
</evidence>
<reference evidence="2" key="1">
    <citation type="submission" date="2016-10" db="EMBL/GenBank/DDBJ databases">
        <authorList>
            <person name="Varghese N."/>
            <person name="Submissions S."/>
        </authorList>
    </citation>
    <scope>NUCLEOTIDE SEQUENCE [LARGE SCALE GENOMIC DNA]</scope>
    <source>
        <strain evidence="2">BL9</strain>
    </source>
</reference>
<dbReference type="EMBL" id="FMVM01000001">
    <property type="protein sequence ID" value="SCX86102.1"/>
    <property type="molecule type" value="Genomic_DNA"/>
</dbReference>
<sequence length="134" mass="15653">MQRQAKSKIPVLLYQYEGPERNIGFTLSPLYLNEEMHEIRQEDRLFIYDEDFKHIRPAIHRVFPLTDPQSGEELQVFDPCWDNPMVKEVWPGILAELEQVEVVEPELRVFLDSLTTWIRNVLASADGIEVTGNL</sequence>
<keyword evidence="2" id="KW-1185">Reference proteome</keyword>
<dbReference type="RefSeq" id="WP_090915153.1">
    <property type="nucleotide sequence ID" value="NZ_FMVM01000001.1"/>
</dbReference>
<dbReference type="AlphaFoldDB" id="A0A1G5B7K3"/>
<accession>A0A1G5B7K3</accession>
<gene>
    <name evidence="1" type="ORF">SAMN05720606_101257</name>
</gene>
<evidence type="ECO:0000313" key="2">
    <source>
        <dbReference type="Proteomes" id="UP000198538"/>
    </source>
</evidence>
<protein>
    <submittedName>
        <fullName evidence="1">Uncharacterized protein</fullName>
    </submittedName>
</protein>
<dbReference type="Proteomes" id="UP000198538">
    <property type="component" value="Unassembled WGS sequence"/>
</dbReference>
<organism evidence="1 2">
    <name type="scientific">Paenibacillus polysaccharolyticus</name>
    <dbReference type="NCBI Taxonomy" id="582692"/>
    <lineage>
        <taxon>Bacteria</taxon>
        <taxon>Bacillati</taxon>
        <taxon>Bacillota</taxon>
        <taxon>Bacilli</taxon>
        <taxon>Bacillales</taxon>
        <taxon>Paenibacillaceae</taxon>
        <taxon>Paenibacillus</taxon>
    </lineage>
</organism>
<name>A0A1G5B7K3_9BACL</name>